<dbReference type="AlphaFoldDB" id="A0A9Q0S7S5"/>
<sequence length="234" mass="26380">MKMIIQLSSISCSSEVNFINIKALLERLCPPNFAIETLVGTRNKKIRSGKCCWTAHYRANTTINSKTAFTTAVKLLTVNIPFSSEVVATGRYGSNIYGIFITCANNRCICVLDFELASTTFRVEPITDKKKIIFITSINRTLVGLFGHDDDSDDDGDNIFVFLDLTLTTMPYRAKTDQNYETIKSDNSTESLWYAYRKDLLGENDLLDYSRLWRLDSGNMVEIPNNDASEAALF</sequence>
<name>A0A9Q0S7S5_9DIPT</name>
<dbReference type="EMBL" id="WJQU01000001">
    <property type="protein sequence ID" value="KAJ6648519.1"/>
    <property type="molecule type" value="Genomic_DNA"/>
</dbReference>
<organism evidence="1 2">
    <name type="scientific">Pseudolycoriella hygida</name>
    <dbReference type="NCBI Taxonomy" id="35572"/>
    <lineage>
        <taxon>Eukaryota</taxon>
        <taxon>Metazoa</taxon>
        <taxon>Ecdysozoa</taxon>
        <taxon>Arthropoda</taxon>
        <taxon>Hexapoda</taxon>
        <taxon>Insecta</taxon>
        <taxon>Pterygota</taxon>
        <taxon>Neoptera</taxon>
        <taxon>Endopterygota</taxon>
        <taxon>Diptera</taxon>
        <taxon>Nematocera</taxon>
        <taxon>Sciaroidea</taxon>
        <taxon>Sciaridae</taxon>
        <taxon>Pseudolycoriella</taxon>
    </lineage>
</organism>
<evidence type="ECO:0000313" key="1">
    <source>
        <dbReference type="EMBL" id="KAJ6648519.1"/>
    </source>
</evidence>
<reference evidence="1" key="1">
    <citation type="submission" date="2022-07" db="EMBL/GenBank/DDBJ databases">
        <authorList>
            <person name="Trinca V."/>
            <person name="Uliana J.V.C."/>
            <person name="Torres T.T."/>
            <person name="Ward R.J."/>
            <person name="Monesi N."/>
        </authorList>
    </citation>
    <scope>NUCLEOTIDE SEQUENCE</scope>
    <source>
        <strain evidence="1">HSMRA1968</strain>
        <tissue evidence="1">Whole embryos</tissue>
    </source>
</reference>
<dbReference type="Proteomes" id="UP001151699">
    <property type="component" value="Chromosome A"/>
</dbReference>
<accession>A0A9Q0S7S5</accession>
<comment type="caution">
    <text evidence="1">The sequence shown here is derived from an EMBL/GenBank/DDBJ whole genome shotgun (WGS) entry which is preliminary data.</text>
</comment>
<proteinExistence type="predicted"/>
<gene>
    <name evidence="1" type="ORF">Bhyg_03749</name>
</gene>
<keyword evidence="2" id="KW-1185">Reference proteome</keyword>
<protein>
    <submittedName>
        <fullName evidence="1">Uncharacterized protein</fullName>
    </submittedName>
</protein>
<evidence type="ECO:0000313" key="2">
    <source>
        <dbReference type="Proteomes" id="UP001151699"/>
    </source>
</evidence>